<comment type="caution">
    <text evidence="2">Lacks conserved residue(s) required for the propagation of feature annotation.</text>
</comment>
<evidence type="ECO:0000313" key="5">
    <source>
        <dbReference type="EMBL" id="CAF3692474.1"/>
    </source>
</evidence>
<feature type="disulfide bond" evidence="2">
    <location>
        <begin position="7"/>
        <end position="25"/>
    </location>
</feature>
<reference evidence="4" key="1">
    <citation type="submission" date="2021-02" db="EMBL/GenBank/DDBJ databases">
        <authorList>
            <person name="Nowell W R."/>
        </authorList>
    </citation>
    <scope>NUCLEOTIDE SEQUENCE</scope>
</reference>
<dbReference type="EMBL" id="CAJOBD010000585">
    <property type="protein sequence ID" value="CAF3692474.1"/>
    <property type="molecule type" value="Genomic_DNA"/>
</dbReference>
<gene>
    <name evidence="5" type="ORF">JBS370_LOCUS8949</name>
    <name evidence="4" type="ORF">ZHD862_LOCUS25879</name>
</gene>
<organism evidence="4 6">
    <name type="scientific">Rotaria sordida</name>
    <dbReference type="NCBI Taxonomy" id="392033"/>
    <lineage>
        <taxon>Eukaryota</taxon>
        <taxon>Metazoa</taxon>
        <taxon>Spiralia</taxon>
        <taxon>Gnathifera</taxon>
        <taxon>Rotifera</taxon>
        <taxon>Eurotatoria</taxon>
        <taxon>Bdelloidea</taxon>
        <taxon>Philodinida</taxon>
        <taxon>Philodinidae</taxon>
        <taxon>Rotaria</taxon>
    </lineage>
</organism>
<accession>A0A815ANU3</accession>
<keyword evidence="3" id="KW-1133">Transmembrane helix</keyword>
<comment type="caution">
    <text evidence="4">The sequence shown here is derived from an EMBL/GenBank/DDBJ whole genome shotgun (WGS) entry which is preliminary data.</text>
</comment>
<evidence type="ECO:0000256" key="1">
    <source>
        <dbReference type="ARBA" id="ARBA00023157"/>
    </source>
</evidence>
<evidence type="ECO:0000313" key="6">
    <source>
        <dbReference type="Proteomes" id="UP000663864"/>
    </source>
</evidence>
<feature type="disulfide bond" evidence="2">
    <location>
        <begin position="19"/>
        <end position="34"/>
    </location>
</feature>
<dbReference type="Proteomes" id="UP000663836">
    <property type="component" value="Unassembled WGS sequence"/>
</dbReference>
<dbReference type="Pfam" id="PF00057">
    <property type="entry name" value="Ldl_recept_a"/>
    <property type="match status" value="1"/>
</dbReference>
<dbReference type="Proteomes" id="UP000663864">
    <property type="component" value="Unassembled WGS sequence"/>
</dbReference>
<evidence type="ECO:0000256" key="3">
    <source>
        <dbReference type="SAM" id="Phobius"/>
    </source>
</evidence>
<evidence type="ECO:0000256" key="2">
    <source>
        <dbReference type="PROSITE-ProRule" id="PRU00124"/>
    </source>
</evidence>
<sequence>MNNFFACKNGQNISWTSVCDGYNQCKDDSDEQNCYCQGDVYACLQGNNVSCRIACATYGRVTCLTYQNTRACEHYIHEHSSSTIHLDISSTSESFILTNDFDALRYSACLAISILIFVSIFSILIYLIRINPSKLFFSYTNKSFNTNLNRTSTNRLSSIIQQQQQQQSSSLNLSQTYNISTSDINDLPPSYNYLEQNSISINDFYEPPPYPGPSLSSSIENSNSIYYEPIKIRTLSNSMSMLHPMLLPEPHVLTNIRTHRV</sequence>
<dbReference type="SMART" id="SM00192">
    <property type="entry name" value="LDLa"/>
    <property type="match status" value="1"/>
</dbReference>
<keyword evidence="3" id="KW-0812">Transmembrane</keyword>
<dbReference type="PROSITE" id="PS50068">
    <property type="entry name" value="LDLRA_2"/>
    <property type="match status" value="1"/>
</dbReference>
<proteinExistence type="predicted"/>
<protein>
    <submittedName>
        <fullName evidence="4">Uncharacterized protein</fullName>
    </submittedName>
</protein>
<name>A0A815ANU3_9BILA</name>
<dbReference type="AlphaFoldDB" id="A0A815ANU3"/>
<dbReference type="InterPro" id="IPR002172">
    <property type="entry name" value="LDrepeatLR_classA_rpt"/>
</dbReference>
<evidence type="ECO:0000313" key="4">
    <source>
        <dbReference type="EMBL" id="CAF1260505.1"/>
    </source>
</evidence>
<feature type="transmembrane region" description="Helical" evidence="3">
    <location>
        <begin position="103"/>
        <end position="128"/>
    </location>
</feature>
<dbReference type="InterPro" id="IPR036055">
    <property type="entry name" value="LDL_receptor-like_sf"/>
</dbReference>
<keyword evidence="3" id="KW-0472">Membrane</keyword>
<keyword evidence="1 2" id="KW-1015">Disulfide bond</keyword>
<dbReference type="SUPFAM" id="SSF57424">
    <property type="entry name" value="LDL receptor-like module"/>
    <property type="match status" value="1"/>
</dbReference>
<dbReference type="Gene3D" id="4.10.400.10">
    <property type="entry name" value="Low-density Lipoprotein Receptor"/>
    <property type="match status" value="1"/>
</dbReference>
<dbReference type="EMBL" id="CAJNOT010001889">
    <property type="protein sequence ID" value="CAF1260505.1"/>
    <property type="molecule type" value="Genomic_DNA"/>
</dbReference>
<dbReference type="CDD" id="cd00112">
    <property type="entry name" value="LDLa"/>
    <property type="match status" value="1"/>
</dbReference>